<sequence>MGVPFAGTWHAILNTDVGLYSGSDARVVDLQAQEASAHGKSFCVNAYLPPLSTITLLHRRDAR</sequence>
<keyword evidence="3" id="KW-1185">Reference proteome</keyword>
<dbReference type="InterPro" id="IPR006048">
    <property type="entry name" value="A-amylase/branching_C"/>
</dbReference>
<protein>
    <recommendedName>
        <fullName evidence="1">Alpha-amylase/branching enzyme C-terminal all beta domain-containing protein</fullName>
    </recommendedName>
</protein>
<gene>
    <name evidence="2" type="ORF">EYC79_07720</name>
</gene>
<organism evidence="2 3">
    <name type="scientific">Agrobacterium cavarae</name>
    <dbReference type="NCBI Taxonomy" id="2528239"/>
    <lineage>
        <taxon>Bacteria</taxon>
        <taxon>Pseudomonadati</taxon>
        <taxon>Pseudomonadota</taxon>
        <taxon>Alphaproteobacteria</taxon>
        <taxon>Hyphomicrobiales</taxon>
        <taxon>Rhizobiaceae</taxon>
        <taxon>Rhizobium/Agrobacterium group</taxon>
        <taxon>Agrobacterium</taxon>
    </lineage>
</organism>
<proteinExistence type="predicted"/>
<dbReference type="SUPFAM" id="SSF51011">
    <property type="entry name" value="Glycosyl hydrolase domain"/>
    <property type="match status" value="1"/>
</dbReference>
<evidence type="ECO:0000313" key="2">
    <source>
        <dbReference type="EMBL" id="TBN14920.1"/>
    </source>
</evidence>
<dbReference type="EMBL" id="SISF01000026">
    <property type="protein sequence ID" value="TBN14920.1"/>
    <property type="molecule type" value="Genomic_DNA"/>
</dbReference>
<dbReference type="InterPro" id="IPR013780">
    <property type="entry name" value="Glyco_hydro_b"/>
</dbReference>
<dbReference type="Gene3D" id="2.60.40.1180">
    <property type="entry name" value="Golgi alpha-mannosidase II"/>
    <property type="match status" value="1"/>
</dbReference>
<evidence type="ECO:0000259" key="1">
    <source>
        <dbReference type="Pfam" id="PF02806"/>
    </source>
</evidence>
<feature type="domain" description="Alpha-amylase/branching enzyme C-terminal all beta" evidence="1">
    <location>
        <begin position="2"/>
        <end position="57"/>
    </location>
</feature>
<accession>A0ABY1YDB4</accession>
<comment type="caution">
    <text evidence="2">The sequence shown here is derived from an EMBL/GenBank/DDBJ whole genome shotgun (WGS) entry which is preliminary data.</text>
</comment>
<reference evidence="2 3" key="1">
    <citation type="submission" date="2019-02" db="EMBL/GenBank/DDBJ databases">
        <title>Current taxonomic status of genus Agrobacterium and description of Agrobacterium cavarae sp. nov. isolated from maize roots.</title>
        <authorList>
            <person name="Flores-Felix J.D."/>
            <person name="Menendez E."/>
            <person name="Ramirez-Bahena M.H."/>
            <person name="Garcia-Fraile P."/>
            <person name="Velazquez E."/>
        </authorList>
    </citation>
    <scope>NUCLEOTIDE SEQUENCE [LARGE SCALE GENOMIC DNA]</scope>
    <source>
        <strain evidence="2 3">RZME10</strain>
    </source>
</reference>
<dbReference type="Proteomes" id="UP000294239">
    <property type="component" value="Unassembled WGS sequence"/>
</dbReference>
<dbReference type="Pfam" id="PF02806">
    <property type="entry name" value="Alpha-amylase_C"/>
    <property type="match status" value="1"/>
</dbReference>
<evidence type="ECO:0000313" key="3">
    <source>
        <dbReference type="Proteomes" id="UP000294239"/>
    </source>
</evidence>
<name>A0ABY1YDB4_9HYPH</name>